<dbReference type="Pfam" id="PF12774">
    <property type="entry name" value="AAA_6"/>
    <property type="match status" value="1"/>
</dbReference>
<feature type="transmembrane region" description="Helical" evidence="1">
    <location>
        <begin position="575"/>
        <end position="604"/>
    </location>
</feature>
<dbReference type="Proteomes" id="UP000694388">
    <property type="component" value="Unplaced"/>
</dbReference>
<dbReference type="InterPro" id="IPR049400">
    <property type="entry name" value="DYNC2H1_AAA_dom"/>
</dbReference>
<evidence type="ECO:0000259" key="2">
    <source>
        <dbReference type="Pfam" id="PF12774"/>
    </source>
</evidence>
<dbReference type="FunFam" id="3.40.50.300:FF:000071">
    <property type="entry name" value="Cytoplasmic dynein heavy chain 1"/>
    <property type="match status" value="1"/>
</dbReference>
<dbReference type="Pfam" id="PF21264">
    <property type="entry name" value="DYNC2H1_AAA_dom"/>
    <property type="match status" value="1"/>
</dbReference>
<dbReference type="AlphaFoldDB" id="A0A8C4PWY7"/>
<dbReference type="InterPro" id="IPR027417">
    <property type="entry name" value="P-loop_NTPase"/>
</dbReference>
<dbReference type="SUPFAM" id="SSF52540">
    <property type="entry name" value="P-loop containing nucleoside triphosphate hydrolases"/>
    <property type="match status" value="2"/>
</dbReference>
<keyword evidence="1" id="KW-0812">Transmembrane</keyword>
<dbReference type="InterPro" id="IPR035699">
    <property type="entry name" value="AAA_6"/>
</dbReference>
<evidence type="ECO:0008006" key="6">
    <source>
        <dbReference type="Google" id="ProtNLM"/>
    </source>
</evidence>
<keyword evidence="1" id="KW-1133">Transmembrane helix</keyword>
<dbReference type="GeneTree" id="ENSGT00940000154620"/>
<accession>A0A8C4PWY7</accession>
<evidence type="ECO:0000259" key="3">
    <source>
        <dbReference type="Pfam" id="PF21264"/>
    </source>
</evidence>
<dbReference type="GO" id="GO:0005524">
    <property type="term" value="F:ATP binding"/>
    <property type="evidence" value="ECO:0007669"/>
    <property type="project" value="InterPro"/>
</dbReference>
<dbReference type="InterPro" id="IPR026983">
    <property type="entry name" value="DHC"/>
</dbReference>
<dbReference type="GO" id="GO:0030286">
    <property type="term" value="C:dynein complex"/>
    <property type="evidence" value="ECO:0007669"/>
    <property type="project" value="InterPro"/>
</dbReference>
<dbReference type="Gene3D" id="1.10.8.710">
    <property type="match status" value="1"/>
</dbReference>
<feature type="domain" description="Cytoplasmic dynein 2 heavy chain 1 AAA+ ATPase" evidence="3">
    <location>
        <begin position="478"/>
        <end position="569"/>
    </location>
</feature>
<dbReference type="PANTHER" id="PTHR45703:SF22">
    <property type="entry name" value="DYNEIN CYTOPLASMIC 2 HEAVY CHAIN 1"/>
    <property type="match status" value="1"/>
</dbReference>
<sequence length="605" mass="66910">MVDAEFVHSYEYQGNSPKLVRTPLTDRCFLTLTQAMRMGLGGNPYGPAGTGKTESVKALGALLGRQVLVFNCDEGIDVESMGRIFVGLVRCGAWGCFDEFNRLEESVLSAVSMHIQAIQDALQQHSSTVQIQGSEVELNSNSGIFITLNPVGKGYGGRQRLPDNLQQLFRPVAMVQSDNELIATVLLQAEGFREARNLGRKLLSFFTLASELLSPQQHYDWGLRALKSVLQGCGDILRQDKLQNDQQDEVGLAVKALRLGTQSKLTFVDIPRFEALIADIFPATKPSTKSDVGLQEAFQEACQVLHLIPLETQFRKAEELREQLRRRTGVVLLGPPGAGKTTVWRLLRTALGILESAPSLRVHIFNPKAVTRRQLLGHVDPDTREWTDGILSACVRQVVGERPDVHSWIVCDGDIDPDWIEALNSVLDDNRLLTLPSGERIQFGPNVNFIFETHDLGAASPATVSRMGMVFLSDEDLDVKALVSNWMQCQPDDVQPILSSMLNDHFYRAVDLLLKQNEFAIPTSPAGTIYNGLSLLHNTHHPHAYLVALIRGLGGNLTASARQKLATQVRFLSKIFIHAHITLIITLGIVFSNVFICTTLFAIFN</sequence>
<reference evidence="4" key="2">
    <citation type="submission" date="2025-09" db="UniProtKB">
        <authorList>
            <consortium name="Ensembl"/>
        </authorList>
    </citation>
    <scope>IDENTIFICATION</scope>
</reference>
<feature type="domain" description="Dynein heavy chain hydrolytic ATP-binding dynein motor region" evidence="2">
    <location>
        <begin position="9"/>
        <end position="341"/>
    </location>
</feature>
<dbReference type="InterPro" id="IPR043157">
    <property type="entry name" value="Dynein_AAA1S"/>
</dbReference>
<keyword evidence="1" id="KW-0472">Membrane</keyword>
<protein>
    <recommendedName>
        <fullName evidence="6">Cytoplasmic dynein 2 heavy chain 1</fullName>
    </recommendedName>
</protein>
<name>A0A8C4PWY7_EPTBU</name>
<evidence type="ECO:0000256" key="1">
    <source>
        <dbReference type="SAM" id="Phobius"/>
    </source>
</evidence>
<evidence type="ECO:0000313" key="4">
    <source>
        <dbReference type="Ensembl" id="ENSEBUP00000002545.1"/>
    </source>
</evidence>
<evidence type="ECO:0000313" key="5">
    <source>
        <dbReference type="Proteomes" id="UP000694388"/>
    </source>
</evidence>
<dbReference type="GO" id="GO:0051959">
    <property type="term" value="F:dynein light intermediate chain binding"/>
    <property type="evidence" value="ECO:0007669"/>
    <property type="project" value="InterPro"/>
</dbReference>
<dbReference type="GO" id="GO:0007018">
    <property type="term" value="P:microtubule-based movement"/>
    <property type="evidence" value="ECO:0007669"/>
    <property type="project" value="InterPro"/>
</dbReference>
<dbReference type="Gene3D" id="3.40.50.300">
    <property type="entry name" value="P-loop containing nucleotide triphosphate hydrolases"/>
    <property type="match status" value="2"/>
</dbReference>
<dbReference type="Ensembl" id="ENSEBUT00000002901.1">
    <property type="protein sequence ID" value="ENSEBUP00000002545.1"/>
    <property type="gene ID" value="ENSEBUG00000001971.1"/>
</dbReference>
<dbReference type="PANTHER" id="PTHR45703">
    <property type="entry name" value="DYNEIN HEAVY CHAIN"/>
    <property type="match status" value="1"/>
</dbReference>
<keyword evidence="5" id="KW-1185">Reference proteome</keyword>
<organism evidence="4 5">
    <name type="scientific">Eptatretus burgeri</name>
    <name type="common">Inshore hagfish</name>
    <dbReference type="NCBI Taxonomy" id="7764"/>
    <lineage>
        <taxon>Eukaryota</taxon>
        <taxon>Metazoa</taxon>
        <taxon>Chordata</taxon>
        <taxon>Craniata</taxon>
        <taxon>Vertebrata</taxon>
        <taxon>Cyclostomata</taxon>
        <taxon>Myxini</taxon>
        <taxon>Myxiniformes</taxon>
        <taxon>Myxinidae</taxon>
        <taxon>Eptatretinae</taxon>
        <taxon>Eptatretus</taxon>
    </lineage>
</organism>
<dbReference type="GO" id="GO:0045505">
    <property type="term" value="F:dynein intermediate chain binding"/>
    <property type="evidence" value="ECO:0007669"/>
    <property type="project" value="InterPro"/>
</dbReference>
<proteinExistence type="predicted"/>
<reference evidence="4" key="1">
    <citation type="submission" date="2025-08" db="UniProtKB">
        <authorList>
            <consortium name="Ensembl"/>
        </authorList>
    </citation>
    <scope>IDENTIFICATION</scope>
</reference>